<sequence length="373" mass="42148">MEAEYINVVAKNIKAGFGWLPFWIFYHVRGTRELIKGLQGELDGKNHLQEVKKLGKMKLSPLDKDGRQEKIALQNTVDNNILGGTRVLQLDSTDVINNEEFSTIKGSHDSQDYATDDHGEGLVNLNNQGNLEHPHAFRSSHMDHLDPSLMVFFTLKDLKIGKKLQIYFPNKDSSSSPNLRPREEADSIPFSLRDLALLLQLFSFSQGSPQARAMEDTLRQCELKPIRGETKFCATSLESMLDFTRTVFGPQTNIEVHSTIHLTRPFTPLQYYTILEVPLELSTPKMVACHKMPYPYAVFYCHSQESENKVFKVSLGGENRERVEAIAVCHMDTSQWSHNHVSFGVLGIEAGSSHVCHFFPSGHFVWIPSPTST</sequence>
<name>A0AAN8W4P9_9MAGN</name>
<evidence type="ECO:0000313" key="2">
    <source>
        <dbReference type="EMBL" id="KAK6946223.1"/>
    </source>
</evidence>
<protein>
    <submittedName>
        <fullName evidence="2">BURP domain</fullName>
    </submittedName>
</protein>
<dbReference type="PROSITE" id="PS51277">
    <property type="entry name" value="BURP"/>
    <property type="match status" value="1"/>
</dbReference>
<organism evidence="2 3">
    <name type="scientific">Dillenia turbinata</name>
    <dbReference type="NCBI Taxonomy" id="194707"/>
    <lineage>
        <taxon>Eukaryota</taxon>
        <taxon>Viridiplantae</taxon>
        <taxon>Streptophyta</taxon>
        <taxon>Embryophyta</taxon>
        <taxon>Tracheophyta</taxon>
        <taxon>Spermatophyta</taxon>
        <taxon>Magnoliopsida</taxon>
        <taxon>eudicotyledons</taxon>
        <taxon>Gunneridae</taxon>
        <taxon>Pentapetalae</taxon>
        <taxon>Dilleniales</taxon>
        <taxon>Dilleniaceae</taxon>
        <taxon>Dillenia</taxon>
    </lineage>
</organism>
<dbReference type="Pfam" id="PF03181">
    <property type="entry name" value="BURP"/>
    <property type="match status" value="1"/>
</dbReference>
<dbReference type="PANTHER" id="PTHR31236:SF32">
    <property type="entry name" value="BURP DOMAIN PROTEIN USPL1-LIKE"/>
    <property type="match status" value="1"/>
</dbReference>
<dbReference type="InterPro" id="IPR044816">
    <property type="entry name" value="BURP"/>
</dbReference>
<keyword evidence="3" id="KW-1185">Reference proteome</keyword>
<feature type="domain" description="BURP" evidence="1">
    <location>
        <begin position="152"/>
        <end position="369"/>
    </location>
</feature>
<dbReference type="Proteomes" id="UP001370490">
    <property type="component" value="Unassembled WGS sequence"/>
</dbReference>
<dbReference type="InterPro" id="IPR004873">
    <property type="entry name" value="BURP_dom"/>
</dbReference>
<dbReference type="EMBL" id="JBAMMX010000002">
    <property type="protein sequence ID" value="KAK6946223.1"/>
    <property type="molecule type" value="Genomic_DNA"/>
</dbReference>
<evidence type="ECO:0000313" key="3">
    <source>
        <dbReference type="Proteomes" id="UP001370490"/>
    </source>
</evidence>
<dbReference type="PANTHER" id="PTHR31236">
    <property type="entry name" value="BURP DOMAIN PROTEIN USPL1-LIKE"/>
    <property type="match status" value="1"/>
</dbReference>
<evidence type="ECO:0000259" key="1">
    <source>
        <dbReference type="PROSITE" id="PS51277"/>
    </source>
</evidence>
<dbReference type="AlphaFoldDB" id="A0AAN8W4P9"/>
<dbReference type="SMART" id="SM01045">
    <property type="entry name" value="BURP"/>
    <property type="match status" value="1"/>
</dbReference>
<accession>A0AAN8W4P9</accession>
<gene>
    <name evidence="2" type="ORF">RJ641_013767</name>
</gene>
<comment type="caution">
    <text evidence="2">The sequence shown here is derived from an EMBL/GenBank/DDBJ whole genome shotgun (WGS) entry which is preliminary data.</text>
</comment>
<proteinExistence type="predicted"/>
<reference evidence="2 3" key="1">
    <citation type="submission" date="2023-12" db="EMBL/GenBank/DDBJ databases">
        <title>A high-quality genome assembly for Dillenia turbinata (Dilleniales).</title>
        <authorList>
            <person name="Chanderbali A."/>
        </authorList>
    </citation>
    <scope>NUCLEOTIDE SEQUENCE [LARGE SCALE GENOMIC DNA]</scope>
    <source>
        <strain evidence="2">LSX21</strain>
        <tissue evidence="2">Leaf</tissue>
    </source>
</reference>